<dbReference type="Proteomes" id="UP000646523">
    <property type="component" value="Unassembled WGS sequence"/>
</dbReference>
<dbReference type="InterPro" id="IPR027417">
    <property type="entry name" value="P-loop_NTPase"/>
</dbReference>
<evidence type="ECO:0000256" key="1">
    <source>
        <dbReference type="ARBA" id="ARBA00022741"/>
    </source>
</evidence>
<dbReference type="PROSITE" id="PS50893">
    <property type="entry name" value="ABC_TRANSPORTER_2"/>
    <property type="match status" value="1"/>
</dbReference>
<name>A0A917YXS8_9ACTN</name>
<organism evidence="4 5">
    <name type="scientific">Nonomuraea cavernae</name>
    <dbReference type="NCBI Taxonomy" id="2045107"/>
    <lineage>
        <taxon>Bacteria</taxon>
        <taxon>Bacillati</taxon>
        <taxon>Actinomycetota</taxon>
        <taxon>Actinomycetes</taxon>
        <taxon>Streptosporangiales</taxon>
        <taxon>Streptosporangiaceae</taxon>
        <taxon>Nonomuraea</taxon>
    </lineage>
</organism>
<dbReference type="Gene3D" id="3.40.50.300">
    <property type="entry name" value="P-loop containing nucleotide triphosphate hydrolases"/>
    <property type="match status" value="1"/>
</dbReference>
<dbReference type="InterPro" id="IPR003593">
    <property type="entry name" value="AAA+_ATPase"/>
</dbReference>
<proteinExistence type="predicted"/>
<evidence type="ECO:0000313" key="5">
    <source>
        <dbReference type="Proteomes" id="UP000646523"/>
    </source>
</evidence>
<dbReference type="PANTHER" id="PTHR43582">
    <property type="entry name" value="LINEARMYCIN RESISTANCE ATP-BINDING PROTEIN LNRL"/>
    <property type="match status" value="1"/>
</dbReference>
<dbReference type="GO" id="GO:0016887">
    <property type="term" value="F:ATP hydrolysis activity"/>
    <property type="evidence" value="ECO:0007669"/>
    <property type="project" value="InterPro"/>
</dbReference>
<dbReference type="PANTHER" id="PTHR43582:SF2">
    <property type="entry name" value="LINEARMYCIN RESISTANCE ATP-BINDING PROTEIN LNRL"/>
    <property type="match status" value="1"/>
</dbReference>
<dbReference type="AlphaFoldDB" id="A0A917YXS8"/>
<dbReference type="GO" id="GO:0005524">
    <property type="term" value="F:ATP binding"/>
    <property type="evidence" value="ECO:0007669"/>
    <property type="project" value="UniProtKB-KW"/>
</dbReference>
<keyword evidence="1" id="KW-0547">Nucleotide-binding</keyword>
<evidence type="ECO:0000256" key="2">
    <source>
        <dbReference type="ARBA" id="ARBA00022840"/>
    </source>
</evidence>
<reference evidence="4" key="1">
    <citation type="journal article" date="2014" name="Int. J. Syst. Evol. Microbiol.">
        <title>Complete genome sequence of Corynebacterium casei LMG S-19264T (=DSM 44701T), isolated from a smear-ripened cheese.</title>
        <authorList>
            <consortium name="US DOE Joint Genome Institute (JGI-PGF)"/>
            <person name="Walter F."/>
            <person name="Albersmeier A."/>
            <person name="Kalinowski J."/>
            <person name="Ruckert C."/>
        </authorList>
    </citation>
    <scope>NUCLEOTIDE SEQUENCE</scope>
    <source>
        <strain evidence="4">CGMCC 4.7368</strain>
    </source>
</reference>
<accession>A0A917YXS8</accession>
<dbReference type="InterPro" id="IPR003439">
    <property type="entry name" value="ABC_transporter-like_ATP-bd"/>
</dbReference>
<protein>
    <submittedName>
        <fullName evidence="4">ABC transporter ATP-binding protein</fullName>
    </submittedName>
</protein>
<keyword evidence="5" id="KW-1185">Reference proteome</keyword>
<comment type="caution">
    <text evidence="4">The sequence shown here is derived from an EMBL/GenBank/DDBJ whole genome shotgun (WGS) entry which is preliminary data.</text>
</comment>
<dbReference type="RefSeq" id="WP_308015975.1">
    <property type="nucleotide sequence ID" value="NZ_BMNH01000005.1"/>
</dbReference>
<dbReference type="EMBL" id="BMNH01000005">
    <property type="protein sequence ID" value="GGO67687.1"/>
    <property type="molecule type" value="Genomic_DNA"/>
</dbReference>
<feature type="domain" description="ABC transporter" evidence="3">
    <location>
        <begin position="5"/>
        <end position="235"/>
    </location>
</feature>
<evidence type="ECO:0000313" key="4">
    <source>
        <dbReference type="EMBL" id="GGO67687.1"/>
    </source>
</evidence>
<sequence>MMPVLEITDLTKRYGDLLAVDHMSFAVEEGETYGLLGPNGAGKTTTISMVVGVLDRDGGEVLIDGLRHDVTSVKTKALIGYVPQELALYPDLTARENLRFFGHLYGLTARPARMRITEVLELVELHERADEAVTKYSGGMMRRLNIAIGLLNRPRLLVLDEPTAGVDPHSRNAILESVQRLAAEGVATLYTTHYMEEAERLCDRVGIVDAGHMLAEGTRRELVGLLDEHDRVILRVADGAARAVPTLRDLPGVLKAGGEDGDLELIVNEARSLLPAIIGALGEAGVEVRSVEVREPDLESVFLHITGKALRD</sequence>
<keyword evidence="2 4" id="KW-0067">ATP-binding</keyword>
<dbReference type="InterPro" id="IPR017871">
    <property type="entry name" value="ABC_transporter-like_CS"/>
</dbReference>
<dbReference type="SUPFAM" id="SSF52540">
    <property type="entry name" value="P-loop containing nucleoside triphosphate hydrolases"/>
    <property type="match status" value="1"/>
</dbReference>
<evidence type="ECO:0000259" key="3">
    <source>
        <dbReference type="PROSITE" id="PS50893"/>
    </source>
</evidence>
<dbReference type="SMART" id="SM00382">
    <property type="entry name" value="AAA"/>
    <property type="match status" value="1"/>
</dbReference>
<dbReference type="Pfam" id="PF00005">
    <property type="entry name" value="ABC_tran"/>
    <property type="match status" value="1"/>
</dbReference>
<dbReference type="PROSITE" id="PS00211">
    <property type="entry name" value="ABC_TRANSPORTER_1"/>
    <property type="match status" value="1"/>
</dbReference>
<gene>
    <name evidence="4" type="ORF">GCM10012289_24690</name>
</gene>
<reference evidence="4" key="2">
    <citation type="submission" date="2020-09" db="EMBL/GenBank/DDBJ databases">
        <authorList>
            <person name="Sun Q."/>
            <person name="Zhou Y."/>
        </authorList>
    </citation>
    <scope>NUCLEOTIDE SEQUENCE</scope>
    <source>
        <strain evidence="4">CGMCC 4.7368</strain>
    </source>
</reference>